<evidence type="ECO:0000313" key="2">
    <source>
        <dbReference type="Proteomes" id="UP001143747"/>
    </source>
</evidence>
<sequence length="381" mass="43673">MNTLRWIKESFRSCNPNKAISVRAIRHLKKIEKKQLFSEDISTMRAAEGRWFESLMYEMLLEFSRRSNNITYIVRKGADAPFPSIPAKFGQNGLYFSNRGDINVRGNGQDIAEVDMLFVGGDGKVGFAEVVTSGTELKELREEVHYKKKLFGYLYGQITVPFVLFSSVDISRSSVVKKLMHETESVLIVTKSCETLKHLLNSNSTRGIPRKPLKNAKLIDVSALQPRRPFDYKLIHDYRRDRVLAEITAGRPKEEFSEKDELPPLAKKLLLGALYESGSKEIWKGKKLLIKGTPYDQEKISKEFSKIIIALDIPEFEPVIYLRSRNKKEYLKVVVRKSGGFRVESKRTPQMTGFFLWLESLKPTLGGEVCREYADLFLTRA</sequence>
<protein>
    <submittedName>
        <fullName evidence="1">Uncharacterized protein</fullName>
    </submittedName>
</protein>
<reference evidence="1" key="1">
    <citation type="submission" date="2022-01" db="EMBL/GenBank/DDBJ databases">
        <title>Draft genome of Methanogenium marinum DSM 15558.</title>
        <authorList>
            <person name="Chen S.-C."/>
            <person name="You Y.-T."/>
        </authorList>
    </citation>
    <scope>NUCLEOTIDE SEQUENCE</scope>
    <source>
        <strain evidence="1">DSM 15558</strain>
    </source>
</reference>
<name>A0A9Q4PWA4_9EURY</name>
<dbReference type="Proteomes" id="UP001143747">
    <property type="component" value="Unassembled WGS sequence"/>
</dbReference>
<dbReference type="AlphaFoldDB" id="A0A9Q4PWA4"/>
<comment type="caution">
    <text evidence="1">The sequence shown here is derived from an EMBL/GenBank/DDBJ whole genome shotgun (WGS) entry which is preliminary data.</text>
</comment>
<evidence type="ECO:0000313" key="1">
    <source>
        <dbReference type="EMBL" id="MDE4907151.1"/>
    </source>
</evidence>
<proteinExistence type="predicted"/>
<keyword evidence="2" id="KW-1185">Reference proteome</keyword>
<dbReference type="RefSeq" id="WP_274923816.1">
    <property type="nucleotide sequence ID" value="NZ_JAKELO010000002.1"/>
</dbReference>
<accession>A0A9Q4PWA4</accession>
<organism evidence="1 2">
    <name type="scientific">Methanogenium marinum</name>
    <dbReference type="NCBI Taxonomy" id="348610"/>
    <lineage>
        <taxon>Archaea</taxon>
        <taxon>Methanobacteriati</taxon>
        <taxon>Methanobacteriota</taxon>
        <taxon>Stenosarchaea group</taxon>
        <taxon>Methanomicrobia</taxon>
        <taxon>Methanomicrobiales</taxon>
        <taxon>Methanomicrobiaceae</taxon>
        <taxon>Methanogenium</taxon>
    </lineage>
</organism>
<gene>
    <name evidence="1" type="ORF">L0665_00720</name>
</gene>
<dbReference type="EMBL" id="JAKELO010000002">
    <property type="protein sequence ID" value="MDE4907151.1"/>
    <property type="molecule type" value="Genomic_DNA"/>
</dbReference>